<gene>
    <name evidence="1" type="ordered locus">MTR_4g021280</name>
</gene>
<evidence type="ECO:0000313" key="3">
    <source>
        <dbReference type="Proteomes" id="UP000002051"/>
    </source>
</evidence>
<organism evidence="1 3">
    <name type="scientific">Medicago truncatula</name>
    <name type="common">Barrel medic</name>
    <name type="synonym">Medicago tribuloides</name>
    <dbReference type="NCBI Taxonomy" id="3880"/>
    <lineage>
        <taxon>Eukaryota</taxon>
        <taxon>Viridiplantae</taxon>
        <taxon>Streptophyta</taxon>
        <taxon>Embryophyta</taxon>
        <taxon>Tracheophyta</taxon>
        <taxon>Spermatophyta</taxon>
        <taxon>Magnoliopsida</taxon>
        <taxon>eudicotyledons</taxon>
        <taxon>Gunneridae</taxon>
        <taxon>Pentapetalae</taxon>
        <taxon>rosids</taxon>
        <taxon>fabids</taxon>
        <taxon>Fabales</taxon>
        <taxon>Fabaceae</taxon>
        <taxon>Papilionoideae</taxon>
        <taxon>50 kb inversion clade</taxon>
        <taxon>NPAAA clade</taxon>
        <taxon>Hologalegina</taxon>
        <taxon>IRL clade</taxon>
        <taxon>Trifolieae</taxon>
        <taxon>Medicago</taxon>
    </lineage>
</organism>
<evidence type="ECO:0000313" key="2">
    <source>
        <dbReference type="EnsemblPlants" id="AES87104"/>
    </source>
</evidence>
<proteinExistence type="predicted"/>
<dbReference type="HOGENOM" id="CLU_2641845_0_0_1"/>
<dbReference type="EnsemblPlants" id="AES87104">
    <property type="protein sequence ID" value="AES87104"/>
    <property type="gene ID" value="MTR_4g021280"/>
</dbReference>
<reference evidence="1 3" key="1">
    <citation type="journal article" date="2011" name="Nature">
        <title>The Medicago genome provides insight into the evolution of rhizobial symbioses.</title>
        <authorList>
            <person name="Young N.D."/>
            <person name="Debelle F."/>
            <person name="Oldroyd G.E."/>
            <person name="Geurts R."/>
            <person name="Cannon S.B."/>
            <person name="Udvardi M.K."/>
            <person name="Benedito V.A."/>
            <person name="Mayer K.F."/>
            <person name="Gouzy J."/>
            <person name="Schoof H."/>
            <person name="Van de Peer Y."/>
            <person name="Proost S."/>
            <person name="Cook D.R."/>
            <person name="Meyers B.C."/>
            <person name="Spannagl M."/>
            <person name="Cheung F."/>
            <person name="De Mita S."/>
            <person name="Krishnakumar V."/>
            <person name="Gundlach H."/>
            <person name="Zhou S."/>
            <person name="Mudge J."/>
            <person name="Bharti A.K."/>
            <person name="Murray J.D."/>
            <person name="Naoumkina M.A."/>
            <person name="Rosen B."/>
            <person name="Silverstein K.A."/>
            <person name="Tang H."/>
            <person name="Rombauts S."/>
            <person name="Zhao P.X."/>
            <person name="Zhou P."/>
            <person name="Barbe V."/>
            <person name="Bardou P."/>
            <person name="Bechner M."/>
            <person name="Bellec A."/>
            <person name="Berger A."/>
            <person name="Berges H."/>
            <person name="Bidwell S."/>
            <person name="Bisseling T."/>
            <person name="Choisne N."/>
            <person name="Couloux A."/>
            <person name="Denny R."/>
            <person name="Deshpande S."/>
            <person name="Dai X."/>
            <person name="Doyle J.J."/>
            <person name="Dudez A.M."/>
            <person name="Farmer A.D."/>
            <person name="Fouteau S."/>
            <person name="Franken C."/>
            <person name="Gibelin C."/>
            <person name="Gish J."/>
            <person name="Goldstein S."/>
            <person name="Gonzalez A.J."/>
            <person name="Green P.J."/>
            <person name="Hallab A."/>
            <person name="Hartog M."/>
            <person name="Hua A."/>
            <person name="Humphray S.J."/>
            <person name="Jeong D.H."/>
            <person name="Jing Y."/>
            <person name="Jocker A."/>
            <person name="Kenton S.M."/>
            <person name="Kim D.J."/>
            <person name="Klee K."/>
            <person name="Lai H."/>
            <person name="Lang C."/>
            <person name="Lin S."/>
            <person name="Macmil S.L."/>
            <person name="Magdelenat G."/>
            <person name="Matthews L."/>
            <person name="McCorrison J."/>
            <person name="Monaghan E.L."/>
            <person name="Mun J.H."/>
            <person name="Najar F.Z."/>
            <person name="Nicholson C."/>
            <person name="Noirot C."/>
            <person name="O'Bleness M."/>
            <person name="Paule C.R."/>
            <person name="Poulain J."/>
            <person name="Prion F."/>
            <person name="Qin B."/>
            <person name="Qu C."/>
            <person name="Retzel E.F."/>
            <person name="Riddle C."/>
            <person name="Sallet E."/>
            <person name="Samain S."/>
            <person name="Samson N."/>
            <person name="Sanders I."/>
            <person name="Saurat O."/>
            <person name="Scarpelli C."/>
            <person name="Schiex T."/>
            <person name="Segurens B."/>
            <person name="Severin A.J."/>
            <person name="Sherrier D.J."/>
            <person name="Shi R."/>
            <person name="Sims S."/>
            <person name="Singer S.R."/>
            <person name="Sinharoy S."/>
            <person name="Sterck L."/>
            <person name="Viollet A."/>
            <person name="Wang B.B."/>
            <person name="Wang K."/>
            <person name="Wang M."/>
            <person name="Wang X."/>
            <person name="Warfsmann J."/>
            <person name="Weissenbach J."/>
            <person name="White D.D."/>
            <person name="White J.D."/>
            <person name="Wiley G.B."/>
            <person name="Wincker P."/>
            <person name="Xing Y."/>
            <person name="Yang L."/>
            <person name="Yao Z."/>
            <person name="Ying F."/>
            <person name="Zhai J."/>
            <person name="Zhou L."/>
            <person name="Zuber A."/>
            <person name="Denarie J."/>
            <person name="Dixon R.A."/>
            <person name="May G.D."/>
            <person name="Schwartz D.C."/>
            <person name="Rogers J."/>
            <person name="Quetier F."/>
            <person name="Town C.D."/>
            <person name="Roe B.A."/>
        </authorList>
    </citation>
    <scope>NUCLEOTIDE SEQUENCE [LARGE SCALE GENOMIC DNA]</scope>
    <source>
        <strain evidence="1">A17</strain>
        <strain evidence="2 3">cv. Jemalong A17</strain>
    </source>
</reference>
<sequence>MSFYKTNETFIFPIISLTKDGNRPGRPTWTYGLAYDMLDQTFFLNRECLDFFRSLFNLKGQASCHSKSLLGLLGQSI</sequence>
<evidence type="ECO:0000313" key="1">
    <source>
        <dbReference type="EMBL" id="AES87104.1"/>
    </source>
</evidence>
<accession>G7JTD8</accession>
<dbReference type="Proteomes" id="UP000002051">
    <property type="component" value="Chromosome 4"/>
</dbReference>
<keyword evidence="3" id="KW-1185">Reference proteome</keyword>
<dbReference type="EMBL" id="CM001220">
    <property type="protein sequence ID" value="AES87104.1"/>
    <property type="molecule type" value="Genomic_DNA"/>
</dbReference>
<name>G7JTD8_MEDTR</name>
<protein>
    <submittedName>
        <fullName evidence="1 2">Uncharacterized protein</fullName>
    </submittedName>
</protein>
<dbReference type="PaxDb" id="3880-AES87104"/>
<reference evidence="2" key="3">
    <citation type="submission" date="2015-04" db="UniProtKB">
        <authorList>
            <consortium name="EnsemblPlants"/>
        </authorList>
    </citation>
    <scope>IDENTIFICATION</scope>
    <source>
        <strain evidence="2">cv. Jemalong A17</strain>
    </source>
</reference>
<dbReference type="AlphaFoldDB" id="G7JTD8"/>
<reference evidence="1 3" key="2">
    <citation type="journal article" date="2014" name="BMC Genomics">
        <title>An improved genome release (version Mt4.0) for the model legume Medicago truncatula.</title>
        <authorList>
            <person name="Tang H."/>
            <person name="Krishnakumar V."/>
            <person name="Bidwell S."/>
            <person name="Rosen B."/>
            <person name="Chan A."/>
            <person name="Zhou S."/>
            <person name="Gentzbittel L."/>
            <person name="Childs K.L."/>
            <person name="Yandell M."/>
            <person name="Gundlach H."/>
            <person name="Mayer K.F."/>
            <person name="Schwartz D.C."/>
            <person name="Town C.D."/>
        </authorList>
    </citation>
    <scope>GENOME REANNOTATION</scope>
    <source>
        <strain evidence="2 3">cv. Jemalong A17</strain>
    </source>
</reference>